<dbReference type="InterPro" id="IPR015943">
    <property type="entry name" value="WD40/YVTN_repeat-like_dom_sf"/>
</dbReference>
<evidence type="ECO:0000259" key="8">
    <source>
        <dbReference type="PROSITE" id="PS50011"/>
    </source>
</evidence>
<dbReference type="InterPro" id="IPR008271">
    <property type="entry name" value="Ser/Thr_kinase_AS"/>
</dbReference>
<dbReference type="PANTHER" id="PTHR43289">
    <property type="entry name" value="MITOGEN-ACTIVATED PROTEIN KINASE KINASE KINASE 20-RELATED"/>
    <property type="match status" value="1"/>
</dbReference>
<dbReference type="Proteomes" id="UP000664277">
    <property type="component" value="Unassembled WGS sequence"/>
</dbReference>
<keyword evidence="3 6" id="KW-0547">Nucleotide-binding</keyword>
<gene>
    <name evidence="9" type="ORF">J0M35_05680</name>
</gene>
<sequence>MPPKIFARGEKLEDGHYTVLEEIGVGGMGVVYHCRDELLLRDVAIKMLLPSLMADKKNLEVFKEEARLAAQLEHPNIVTVYDIGVESRANRDHHFVAMEYLPGGNLAARVTQGPLPLEHALNWMKQLASGLSFAHKRGVVHQDIKADNIFITNEGDLKIGDFGLARLLVGRVYLNSSTKGMGTPAYMSPELCRGEQQDHRSDIYSMGILFFEMCTGQLPFRAQGMIEMAMKHTSAPVPSAKRLNPHVPEVLDKVIKRMMAKTPEERYKSMADVLGIVDDLIFELRVARMGLAGRLETGRLAGDASEAPKSEPKEKTASVDAGQAAPSAGDVTALPPSRPRTKSKDTTKVVATSSQNKLEARPANDANLTPSTNSGQLVLWKFASHGPIGWSAAPVQDREGKNIYVPSSDGRLYSLASESGALNFAYDAGSPILSAPLYLADKLIISDCLGVTHALHPQTAEPLWQYFGQAAILAPATAYGNTLILCDMQGQVTGLDLRQGRKLWNFSAGDAIVSQPRVHGDSLYFASRGGSVFSIACATGRLNWKFVSSGNIVSSPVTSVDTVYIGTQSGSFFALDAEAGRLIWEYPMAGAINRGGAIVFTSVMFATNSRWLYCCEKYDGSLKWKAPLKAKPAANLIIQGNQILSLGKDGTLESFDTRSGASLWRYSLKKEVESIPLISGSKLYFGAVDGEIIALDLKNEAALAYRLEKPEKK</sequence>
<feature type="binding site" evidence="6">
    <location>
        <position position="46"/>
    </location>
    <ligand>
        <name>ATP</name>
        <dbReference type="ChEBI" id="CHEBI:30616"/>
    </ligand>
</feature>
<dbReference type="InterPro" id="IPR002372">
    <property type="entry name" value="PQQ_rpt_dom"/>
</dbReference>
<dbReference type="PANTHER" id="PTHR43289:SF6">
    <property type="entry name" value="SERINE_THREONINE-PROTEIN KINASE NEKL-3"/>
    <property type="match status" value="1"/>
</dbReference>
<dbReference type="Gene3D" id="1.10.510.10">
    <property type="entry name" value="Transferase(Phosphotransferase) domain 1"/>
    <property type="match status" value="1"/>
</dbReference>
<dbReference type="SUPFAM" id="SSF56112">
    <property type="entry name" value="Protein kinase-like (PK-like)"/>
    <property type="match status" value="1"/>
</dbReference>
<name>A0A8J7PEL5_9BACT</name>
<dbReference type="GO" id="GO:0005524">
    <property type="term" value="F:ATP binding"/>
    <property type="evidence" value="ECO:0007669"/>
    <property type="project" value="UniProtKB-UniRule"/>
</dbReference>
<feature type="compositionally biased region" description="Basic and acidic residues" evidence="7">
    <location>
        <begin position="306"/>
        <end position="317"/>
    </location>
</feature>
<dbReference type="InterPro" id="IPR017441">
    <property type="entry name" value="Protein_kinase_ATP_BS"/>
</dbReference>
<dbReference type="PROSITE" id="PS00108">
    <property type="entry name" value="PROTEIN_KINASE_ST"/>
    <property type="match status" value="1"/>
</dbReference>
<dbReference type="Pfam" id="PF13360">
    <property type="entry name" value="PQQ_2"/>
    <property type="match status" value="2"/>
</dbReference>
<proteinExistence type="predicted"/>
<dbReference type="GO" id="GO:0004674">
    <property type="term" value="F:protein serine/threonine kinase activity"/>
    <property type="evidence" value="ECO:0007669"/>
    <property type="project" value="UniProtKB-EC"/>
</dbReference>
<evidence type="ECO:0000256" key="4">
    <source>
        <dbReference type="ARBA" id="ARBA00022777"/>
    </source>
</evidence>
<evidence type="ECO:0000256" key="7">
    <source>
        <dbReference type="SAM" id="MobiDB-lite"/>
    </source>
</evidence>
<evidence type="ECO:0000256" key="6">
    <source>
        <dbReference type="PROSITE-ProRule" id="PRU10141"/>
    </source>
</evidence>
<evidence type="ECO:0000256" key="2">
    <source>
        <dbReference type="ARBA" id="ARBA00022679"/>
    </source>
</evidence>
<dbReference type="PROSITE" id="PS00107">
    <property type="entry name" value="PROTEIN_KINASE_ATP"/>
    <property type="match status" value="1"/>
</dbReference>
<dbReference type="SMART" id="SM00564">
    <property type="entry name" value="PQQ"/>
    <property type="match status" value="6"/>
</dbReference>
<dbReference type="Pfam" id="PF00069">
    <property type="entry name" value="Pkinase"/>
    <property type="match status" value="1"/>
</dbReference>
<keyword evidence="4 9" id="KW-0418">Kinase</keyword>
<dbReference type="SMART" id="SM00220">
    <property type="entry name" value="S_TKc"/>
    <property type="match status" value="1"/>
</dbReference>
<dbReference type="InterPro" id="IPR000719">
    <property type="entry name" value="Prot_kinase_dom"/>
</dbReference>
<organism evidence="9 10">
    <name type="scientific">Candidatus Obscuribacter phosphatis</name>
    <dbReference type="NCBI Taxonomy" id="1906157"/>
    <lineage>
        <taxon>Bacteria</taxon>
        <taxon>Bacillati</taxon>
        <taxon>Candidatus Melainabacteria</taxon>
        <taxon>Candidatus Obscuribacterales</taxon>
        <taxon>Candidatus Obscuribacteraceae</taxon>
        <taxon>Candidatus Obscuribacter</taxon>
    </lineage>
</organism>
<dbReference type="Gene3D" id="2.130.10.10">
    <property type="entry name" value="YVTN repeat-like/Quinoprotein amine dehydrogenase"/>
    <property type="match status" value="2"/>
</dbReference>
<feature type="domain" description="Protein kinase" evidence="8">
    <location>
        <begin position="17"/>
        <end position="281"/>
    </location>
</feature>
<keyword evidence="2" id="KW-0808">Transferase</keyword>
<dbReference type="CDD" id="cd14014">
    <property type="entry name" value="STKc_PknB_like"/>
    <property type="match status" value="1"/>
</dbReference>
<protein>
    <recommendedName>
        <fullName evidence="1">non-specific serine/threonine protein kinase</fullName>
        <ecNumber evidence="1">2.7.11.1</ecNumber>
    </recommendedName>
</protein>
<reference evidence="9" key="1">
    <citation type="submission" date="2021-02" db="EMBL/GenBank/DDBJ databases">
        <title>Genome-Resolved Metagenomics of a Microbial Community Performing Photosynthetic Biological Nutrient Removal.</title>
        <authorList>
            <person name="Mcdaniel E.A."/>
        </authorList>
    </citation>
    <scope>NUCLEOTIDE SEQUENCE</scope>
    <source>
        <strain evidence="9">UWPOB_OBS1</strain>
    </source>
</reference>
<evidence type="ECO:0000256" key="5">
    <source>
        <dbReference type="ARBA" id="ARBA00022840"/>
    </source>
</evidence>
<feature type="region of interest" description="Disordered" evidence="7">
    <location>
        <begin position="300"/>
        <end position="370"/>
    </location>
</feature>
<dbReference type="InterPro" id="IPR011047">
    <property type="entry name" value="Quinoprotein_ADH-like_sf"/>
</dbReference>
<comment type="caution">
    <text evidence="9">The sequence shown here is derived from an EMBL/GenBank/DDBJ whole genome shotgun (WGS) entry which is preliminary data.</text>
</comment>
<dbReference type="InterPro" id="IPR011009">
    <property type="entry name" value="Kinase-like_dom_sf"/>
</dbReference>
<keyword evidence="5 6" id="KW-0067">ATP-binding</keyword>
<dbReference type="EMBL" id="JAFLCK010000005">
    <property type="protein sequence ID" value="MBN8659832.1"/>
    <property type="molecule type" value="Genomic_DNA"/>
</dbReference>
<evidence type="ECO:0000313" key="9">
    <source>
        <dbReference type="EMBL" id="MBN8659832.1"/>
    </source>
</evidence>
<evidence type="ECO:0000256" key="3">
    <source>
        <dbReference type="ARBA" id="ARBA00022741"/>
    </source>
</evidence>
<dbReference type="AlphaFoldDB" id="A0A8J7PEL5"/>
<evidence type="ECO:0000256" key="1">
    <source>
        <dbReference type="ARBA" id="ARBA00012513"/>
    </source>
</evidence>
<accession>A0A8J7PEL5</accession>
<dbReference type="SUPFAM" id="SSF50998">
    <property type="entry name" value="Quinoprotein alcohol dehydrogenase-like"/>
    <property type="match status" value="1"/>
</dbReference>
<dbReference type="InterPro" id="IPR018391">
    <property type="entry name" value="PQQ_b-propeller_rpt"/>
</dbReference>
<dbReference type="EC" id="2.7.11.1" evidence="1"/>
<evidence type="ECO:0000313" key="10">
    <source>
        <dbReference type="Proteomes" id="UP000664277"/>
    </source>
</evidence>
<dbReference type="Gene3D" id="3.30.200.20">
    <property type="entry name" value="Phosphorylase Kinase, domain 1"/>
    <property type="match status" value="1"/>
</dbReference>
<dbReference type="PROSITE" id="PS50011">
    <property type="entry name" value="PROTEIN_KINASE_DOM"/>
    <property type="match status" value="1"/>
</dbReference>